<evidence type="ECO:0000256" key="5">
    <source>
        <dbReference type="ARBA" id="ARBA00022989"/>
    </source>
</evidence>
<feature type="region of interest" description="Disordered" evidence="7">
    <location>
        <begin position="1"/>
        <end position="20"/>
    </location>
</feature>
<dbReference type="Gene3D" id="1.20.1250.20">
    <property type="entry name" value="MFS general substrate transporter like domains"/>
    <property type="match status" value="1"/>
</dbReference>
<name>A0A558A5J5_9PSEU</name>
<proteinExistence type="predicted"/>
<feature type="region of interest" description="Disordered" evidence="7">
    <location>
        <begin position="156"/>
        <end position="264"/>
    </location>
</feature>
<evidence type="ECO:0000256" key="4">
    <source>
        <dbReference type="ARBA" id="ARBA00022692"/>
    </source>
</evidence>
<dbReference type="Proteomes" id="UP000318578">
    <property type="component" value="Unassembled WGS sequence"/>
</dbReference>
<dbReference type="EMBL" id="VJZA01000046">
    <property type="protein sequence ID" value="TVT19541.1"/>
    <property type="molecule type" value="Genomic_DNA"/>
</dbReference>
<keyword evidence="2" id="KW-0813">Transport</keyword>
<keyword evidence="3" id="KW-1003">Cell membrane</keyword>
<keyword evidence="5 8" id="KW-1133">Transmembrane helix</keyword>
<evidence type="ECO:0000256" key="3">
    <source>
        <dbReference type="ARBA" id="ARBA00022475"/>
    </source>
</evidence>
<feature type="transmembrane region" description="Helical" evidence="8">
    <location>
        <begin position="128"/>
        <end position="150"/>
    </location>
</feature>
<dbReference type="InterPro" id="IPR010290">
    <property type="entry name" value="TM_effector"/>
</dbReference>
<dbReference type="Pfam" id="PF05977">
    <property type="entry name" value="MFS_3"/>
    <property type="match status" value="1"/>
</dbReference>
<evidence type="ECO:0000313" key="9">
    <source>
        <dbReference type="EMBL" id="TVT19541.1"/>
    </source>
</evidence>
<comment type="subcellular location">
    <subcellularLocation>
        <location evidence="1">Cell membrane</location>
        <topology evidence="1">Multi-pass membrane protein</topology>
    </subcellularLocation>
</comment>
<accession>A0A558A5J5</accession>
<dbReference type="SUPFAM" id="SSF103473">
    <property type="entry name" value="MFS general substrate transporter"/>
    <property type="match status" value="1"/>
</dbReference>
<dbReference type="AlphaFoldDB" id="A0A558A5J5"/>
<organism evidence="9 10">
    <name type="scientific">Amycolatopsis acidiphila</name>
    <dbReference type="NCBI Taxonomy" id="715473"/>
    <lineage>
        <taxon>Bacteria</taxon>
        <taxon>Bacillati</taxon>
        <taxon>Actinomycetota</taxon>
        <taxon>Actinomycetes</taxon>
        <taxon>Pseudonocardiales</taxon>
        <taxon>Pseudonocardiaceae</taxon>
        <taxon>Amycolatopsis</taxon>
    </lineage>
</organism>
<keyword evidence="4 8" id="KW-0812">Transmembrane</keyword>
<protein>
    <submittedName>
        <fullName evidence="9">MFS transporter</fullName>
    </submittedName>
</protein>
<dbReference type="GO" id="GO:0005886">
    <property type="term" value="C:plasma membrane"/>
    <property type="evidence" value="ECO:0007669"/>
    <property type="project" value="UniProtKB-SubCell"/>
</dbReference>
<dbReference type="PANTHER" id="PTHR23513:SF6">
    <property type="entry name" value="MAJOR FACILITATOR SUPERFAMILY ASSOCIATED DOMAIN-CONTAINING PROTEIN"/>
    <property type="match status" value="1"/>
</dbReference>
<dbReference type="PANTHER" id="PTHR23513">
    <property type="entry name" value="INTEGRAL MEMBRANE EFFLUX PROTEIN-RELATED"/>
    <property type="match status" value="1"/>
</dbReference>
<evidence type="ECO:0000256" key="7">
    <source>
        <dbReference type="SAM" id="MobiDB-lite"/>
    </source>
</evidence>
<evidence type="ECO:0000256" key="8">
    <source>
        <dbReference type="SAM" id="Phobius"/>
    </source>
</evidence>
<reference evidence="9 10" key="1">
    <citation type="submission" date="2019-07" db="EMBL/GenBank/DDBJ databases">
        <title>New species of Amycolatopsis and Streptomyces.</title>
        <authorList>
            <person name="Duangmal K."/>
            <person name="Teo W.F.A."/>
            <person name="Lipun K."/>
        </authorList>
    </citation>
    <scope>NUCLEOTIDE SEQUENCE [LARGE SCALE GENOMIC DNA]</scope>
    <source>
        <strain evidence="9 10">JCM 30562</strain>
    </source>
</reference>
<sequence>MHSRQSAPRETRPLPVARLAGPAHGRVAATTELPVAVAGPDHQPLRQQHLCRRAAPRRRGRVARQRLHGRAARGRGVFPWLLLGLPAGAWADRVARRPLMVACDLTAAVLIASVPVAAWLGVLTMAQLLAVALLAGGANVLFTTAYRAYLPDTAARRRERAPARQRVRGADRGAGAGRRAGPGARRGVRPARGRGDVRGRPGVPAADPGARTTRRHGPLAARGDRHRTAVDAGRSPPAGAGGLRVPDQPGADRVPGAAGPLPRR</sequence>
<keyword evidence="10" id="KW-1185">Reference proteome</keyword>
<evidence type="ECO:0000256" key="2">
    <source>
        <dbReference type="ARBA" id="ARBA00022448"/>
    </source>
</evidence>
<dbReference type="InterPro" id="IPR036259">
    <property type="entry name" value="MFS_trans_sf"/>
</dbReference>
<evidence type="ECO:0000256" key="6">
    <source>
        <dbReference type="ARBA" id="ARBA00023136"/>
    </source>
</evidence>
<dbReference type="OrthoDB" id="9815525at2"/>
<gene>
    <name evidence="9" type="ORF">FNH06_24110</name>
</gene>
<keyword evidence="6 8" id="KW-0472">Membrane</keyword>
<comment type="caution">
    <text evidence="9">The sequence shown here is derived from an EMBL/GenBank/DDBJ whole genome shotgun (WGS) entry which is preliminary data.</text>
</comment>
<feature type="transmembrane region" description="Helical" evidence="8">
    <location>
        <begin position="99"/>
        <end position="122"/>
    </location>
</feature>
<evidence type="ECO:0000313" key="10">
    <source>
        <dbReference type="Proteomes" id="UP000318578"/>
    </source>
</evidence>
<evidence type="ECO:0000256" key="1">
    <source>
        <dbReference type="ARBA" id="ARBA00004651"/>
    </source>
</evidence>